<feature type="transmembrane region" description="Helical" evidence="1">
    <location>
        <begin position="140"/>
        <end position="165"/>
    </location>
</feature>
<feature type="transmembrane region" description="Helical" evidence="1">
    <location>
        <begin position="58"/>
        <end position="80"/>
    </location>
</feature>
<dbReference type="AlphaFoldDB" id="V5RIS5"/>
<evidence type="ECO:0000256" key="1">
    <source>
        <dbReference type="SAM" id="Phobius"/>
    </source>
</evidence>
<name>V5RIS5_SPIAP</name>
<dbReference type="Proteomes" id="UP000018550">
    <property type="component" value="Chromosome"/>
</dbReference>
<dbReference type="InterPro" id="IPR052902">
    <property type="entry name" value="ABC-2_transporter"/>
</dbReference>
<accession>V5RIS5</accession>
<reference evidence="2 3" key="1">
    <citation type="journal article" date="2014" name="Genome Announc.">
        <title>Complete Genome Sequence of Spiroplasma apis B31T (ATCC 33834), a Bacterium Associated with May Disease of Honeybees (Apis mellifera).</title>
        <authorList>
            <person name="Ku C."/>
            <person name="Lo W.S."/>
            <person name="Chen L.L."/>
            <person name="Kuo C.H."/>
        </authorList>
    </citation>
    <scope>NUCLEOTIDE SEQUENCE [LARGE SCALE GENOMIC DNA]</scope>
    <source>
        <strain evidence="2">B31</strain>
    </source>
</reference>
<feature type="transmembrane region" description="Helical" evidence="1">
    <location>
        <begin position="101"/>
        <end position="128"/>
    </location>
</feature>
<evidence type="ECO:0000313" key="3">
    <source>
        <dbReference type="Proteomes" id="UP000018550"/>
    </source>
</evidence>
<feature type="transmembrane region" description="Helical" evidence="1">
    <location>
        <begin position="243"/>
        <end position="264"/>
    </location>
</feature>
<dbReference type="RefSeq" id="WP_023789812.1">
    <property type="nucleotide sequence ID" value="NC_022998.1"/>
</dbReference>
<dbReference type="PATRIC" id="fig|1276258.3.peg.750"/>
<sequence>MNKHWEVFKTLWKLQMENYRKDIFNLFSGWIITIITLIVWLSFKDTSVGSNSIKYDPFVVASAVGVSCIRNCLFNFIRTLNEFKAKNFFNRIFSTRVSKTFVFFSLIIFNHVINLLVSLIIVAIAMLYKDQRMSIQDVNWIMFISGYLLLVIMCNMIAFIVAFTIKKTEWALAIGNIYYYGAIFLLGLGIPYKLLAKNEFIIYISYIFPQRYALNIMDAGWINSSNMSYPDFDQGFGYGGHTWIPYLVSIILIMGSLILVTIIFNKSFEFENRKYKRFINKNKHLGIIYTIKRASSVNDLKEIIKVRNEINKSNETIILNKQKSLAKKYWKLKKNSASKKGDNNEGI</sequence>
<dbReference type="KEGG" id="sapi:SAPIS_v1c07370"/>
<feature type="transmembrane region" description="Helical" evidence="1">
    <location>
        <begin position="23"/>
        <end position="43"/>
    </location>
</feature>
<proteinExistence type="predicted"/>
<dbReference type="OrthoDB" id="391926at2"/>
<evidence type="ECO:0008006" key="4">
    <source>
        <dbReference type="Google" id="ProtNLM"/>
    </source>
</evidence>
<evidence type="ECO:0000313" key="2">
    <source>
        <dbReference type="EMBL" id="AHB36582.1"/>
    </source>
</evidence>
<dbReference type="PANTHER" id="PTHR43027">
    <property type="entry name" value="DOXORUBICIN RESISTANCE ABC TRANSPORTER PERMEASE PROTEIN DRRC-RELATED"/>
    <property type="match status" value="1"/>
</dbReference>
<keyword evidence="3" id="KW-1185">Reference proteome</keyword>
<dbReference type="PANTHER" id="PTHR43027:SF2">
    <property type="entry name" value="TRANSPORT PERMEASE PROTEIN"/>
    <property type="match status" value="1"/>
</dbReference>
<gene>
    <name evidence="2" type="ORF">SAPIS_v1c07370</name>
</gene>
<keyword evidence="1" id="KW-0472">Membrane</keyword>
<feature type="transmembrane region" description="Helical" evidence="1">
    <location>
        <begin position="177"/>
        <end position="195"/>
    </location>
</feature>
<keyword evidence="1" id="KW-1133">Transmembrane helix</keyword>
<dbReference type="STRING" id="1276258.SAPIS_v1c07370"/>
<dbReference type="eggNOG" id="COG0842">
    <property type="taxonomic scope" value="Bacteria"/>
</dbReference>
<protein>
    <recommendedName>
        <fullName evidence="4">ABC transporter permease</fullName>
    </recommendedName>
</protein>
<keyword evidence="1" id="KW-0812">Transmembrane</keyword>
<dbReference type="EMBL" id="CP006682">
    <property type="protein sequence ID" value="AHB36582.1"/>
    <property type="molecule type" value="Genomic_DNA"/>
</dbReference>
<organism evidence="2 3">
    <name type="scientific">Spiroplasma apis B31</name>
    <dbReference type="NCBI Taxonomy" id="1276258"/>
    <lineage>
        <taxon>Bacteria</taxon>
        <taxon>Bacillati</taxon>
        <taxon>Mycoplasmatota</taxon>
        <taxon>Mollicutes</taxon>
        <taxon>Entomoplasmatales</taxon>
        <taxon>Spiroplasmataceae</taxon>
        <taxon>Spiroplasma</taxon>
    </lineage>
</organism>
<dbReference type="HOGENOM" id="CLU_071300_0_0_14"/>